<dbReference type="PANTHER" id="PTHR12746">
    <property type="entry name" value="NONSENSE-MEDIATED MRNA DECAY PROTEIN 3"/>
    <property type="match status" value="1"/>
</dbReference>
<feature type="region of interest" description="Disordered" evidence="1">
    <location>
        <begin position="379"/>
        <end position="417"/>
    </location>
</feature>
<reference evidence="3 4" key="1">
    <citation type="submission" date="2018-10" db="EMBL/GenBank/DDBJ databases">
        <title>Natrarchaeobius chitinivorans gen. nov., sp. nov., and Natrarchaeobius haloalkaliphilus sp. nov., alkaliphilic, chitin-utilizing haloarchaea from hypersaline alkaline lakes.</title>
        <authorList>
            <person name="Sorokin D.Y."/>
            <person name="Elcheninov A.G."/>
            <person name="Kostrikina N.A."/>
            <person name="Bale N.J."/>
            <person name="Sinninghe Damste J.S."/>
            <person name="Khijniak T.V."/>
            <person name="Kublanov I.V."/>
            <person name="Toshchakov S.V."/>
        </authorList>
    </citation>
    <scope>NUCLEOTIDE SEQUENCE [LARGE SCALE GENOMIC DNA]</scope>
    <source>
        <strain evidence="3 4">AArcht4T</strain>
    </source>
</reference>
<dbReference type="RefSeq" id="WP_124196055.1">
    <property type="nucleotide sequence ID" value="NZ_REGA01000011.1"/>
</dbReference>
<dbReference type="GO" id="GO:0043023">
    <property type="term" value="F:ribosomal large subunit binding"/>
    <property type="evidence" value="ECO:0007669"/>
    <property type="project" value="InterPro"/>
</dbReference>
<dbReference type="AlphaFoldDB" id="A0A3N6M110"/>
<dbReference type="GO" id="GO:0005737">
    <property type="term" value="C:cytoplasm"/>
    <property type="evidence" value="ECO:0007669"/>
    <property type="project" value="TreeGrafter"/>
</dbReference>
<dbReference type="Pfam" id="PF04981">
    <property type="entry name" value="NMD3"/>
    <property type="match status" value="1"/>
</dbReference>
<dbReference type="InterPro" id="IPR007064">
    <property type="entry name" value="Nmd3_N"/>
</dbReference>
<dbReference type="OrthoDB" id="15051at2157"/>
<dbReference type="Proteomes" id="UP000282323">
    <property type="component" value="Unassembled WGS sequence"/>
</dbReference>
<evidence type="ECO:0000256" key="1">
    <source>
        <dbReference type="SAM" id="MobiDB-lite"/>
    </source>
</evidence>
<evidence type="ECO:0000313" key="3">
    <source>
        <dbReference type="EMBL" id="RQG94004.1"/>
    </source>
</evidence>
<dbReference type="EMBL" id="REGA01000011">
    <property type="protein sequence ID" value="RQG94004.1"/>
    <property type="molecule type" value="Genomic_DNA"/>
</dbReference>
<proteinExistence type="predicted"/>
<feature type="region of interest" description="Disordered" evidence="1">
    <location>
        <begin position="1"/>
        <end position="43"/>
    </location>
</feature>
<evidence type="ECO:0000313" key="4">
    <source>
        <dbReference type="Proteomes" id="UP000282323"/>
    </source>
</evidence>
<keyword evidence="4" id="KW-1185">Reference proteome</keyword>
<feature type="domain" description="Nmd3 N-terminal" evidence="2">
    <location>
        <begin position="8"/>
        <end position="272"/>
    </location>
</feature>
<evidence type="ECO:0000259" key="2">
    <source>
        <dbReference type="Pfam" id="PF04981"/>
    </source>
</evidence>
<accession>A0A3N6M110</accession>
<organism evidence="3 4">
    <name type="scientific">Natrarchaeobius chitinivorans</name>
    <dbReference type="NCBI Taxonomy" id="1679083"/>
    <lineage>
        <taxon>Archaea</taxon>
        <taxon>Methanobacteriati</taxon>
        <taxon>Methanobacteriota</taxon>
        <taxon>Stenosarchaea group</taxon>
        <taxon>Halobacteria</taxon>
        <taxon>Halobacteriales</taxon>
        <taxon>Natrialbaceae</taxon>
        <taxon>Natrarchaeobius</taxon>
    </lineage>
</organism>
<name>A0A3N6M110_NATCH</name>
<protein>
    <recommendedName>
        <fullName evidence="2">Nmd3 N-terminal domain-containing protein</fullName>
    </recommendedName>
</protein>
<dbReference type="InterPro" id="IPR039768">
    <property type="entry name" value="Nmd3"/>
</dbReference>
<comment type="caution">
    <text evidence="3">The sequence shown here is derived from an EMBL/GenBank/DDBJ whole genome shotgun (WGS) entry which is preliminary data.</text>
</comment>
<sequence>MNESRAFCPRCGDPVPDRSPSDANDDAVGESVETGGKRATDPLRPGSDVELCDSCYFDDFDFVDAPDYVDVRVCARCGAVHRGNRWVDVGAEDYTDVAIEEVSDALGVHVDVEDVAWQVEPEQVDQNTIRMHCYFTGVARGTPVEERVTVPVRIARQTCTRCGRIAGDYYASIVQIRAERRTPTDEEIERAKEISNTTVAEMEATGDRNAFVTETTETDDGLNIRVSTNKIGKKISNKMVQEFGGTVNDAETLVTEDEDGNEVYRVTFAVRLPPYRPGDVIDLEDDADDDGPVLVRSARGNLKGVRVRTGERYEASYEEGNSPDARKLGERGDAVETTVVTVEDENAVQVLDPETYQAKTVSRPDYFDPDAETVPVLKSRAGLHVLPDPDPDSGTDTATTEPYDPYENPREDDESDA</sequence>
<gene>
    <name evidence="3" type="ORF">EA473_13070</name>
</gene>
<dbReference type="PANTHER" id="PTHR12746:SF2">
    <property type="entry name" value="60S RIBOSOMAL EXPORT PROTEIN NMD3"/>
    <property type="match status" value="1"/>
</dbReference>